<gene>
    <name evidence="1" type="ORF">SAMN05444169_8035</name>
</gene>
<dbReference type="Proteomes" id="UP000190675">
    <property type="component" value="Chromosome I"/>
</dbReference>
<evidence type="ECO:0000313" key="1">
    <source>
        <dbReference type="EMBL" id="SHH55333.1"/>
    </source>
</evidence>
<reference evidence="1 2" key="1">
    <citation type="submission" date="2016-11" db="EMBL/GenBank/DDBJ databases">
        <authorList>
            <person name="Jaros S."/>
            <person name="Januszkiewicz K."/>
            <person name="Wedrychowicz H."/>
        </authorList>
    </citation>
    <scope>NUCLEOTIDE SEQUENCE [LARGE SCALE GENOMIC DNA]</scope>
    <source>
        <strain evidence="1 2">GAS242</strain>
    </source>
</reference>
<organism evidence="1 2">
    <name type="scientific">Bradyrhizobium erythrophlei</name>
    <dbReference type="NCBI Taxonomy" id="1437360"/>
    <lineage>
        <taxon>Bacteria</taxon>
        <taxon>Pseudomonadati</taxon>
        <taxon>Pseudomonadota</taxon>
        <taxon>Alphaproteobacteria</taxon>
        <taxon>Hyphomicrobiales</taxon>
        <taxon>Nitrobacteraceae</taxon>
        <taxon>Bradyrhizobium</taxon>
    </lineage>
</organism>
<evidence type="ECO:0000313" key="2">
    <source>
        <dbReference type="Proteomes" id="UP000190675"/>
    </source>
</evidence>
<protein>
    <recommendedName>
        <fullName evidence="3">Self-protective colicin-like immunity</fullName>
    </recommendedName>
</protein>
<dbReference type="AlphaFoldDB" id="A0A1M5TY58"/>
<evidence type="ECO:0008006" key="3">
    <source>
        <dbReference type="Google" id="ProtNLM"/>
    </source>
</evidence>
<accession>A0A1M5TY58</accession>
<dbReference type="RefSeq" id="WP_154073705.1">
    <property type="nucleotide sequence ID" value="NZ_LT670818.1"/>
</dbReference>
<dbReference type="EMBL" id="LT670818">
    <property type="protein sequence ID" value="SHH55333.1"/>
    <property type="molecule type" value="Genomic_DNA"/>
</dbReference>
<sequence length="81" mass="9406">MRMISEIEQLVERFVSGTDMSIESANEIEVALDDRFPDDDYVQQTVEMLAMYRPEGGEFLFDTGAMRQRLIETMKHLQKTA</sequence>
<proteinExistence type="predicted"/>
<name>A0A1M5TY58_9BRAD</name>
<dbReference type="OrthoDB" id="6906164at2"/>